<organism evidence="2 3">
    <name type="scientific">Periweissella beninensis</name>
    <dbReference type="NCBI Taxonomy" id="504936"/>
    <lineage>
        <taxon>Bacteria</taxon>
        <taxon>Bacillati</taxon>
        <taxon>Bacillota</taxon>
        <taxon>Bacilli</taxon>
        <taxon>Lactobacillales</taxon>
        <taxon>Lactobacillaceae</taxon>
        <taxon>Periweissella</taxon>
    </lineage>
</organism>
<dbReference type="Proteomes" id="UP001057481">
    <property type="component" value="Unassembled WGS sequence"/>
</dbReference>
<name>A0ABT0VJJ1_9LACO</name>
<dbReference type="Gene3D" id="3.40.50.300">
    <property type="entry name" value="P-loop containing nucleotide triphosphate hydrolases"/>
    <property type="match status" value="1"/>
</dbReference>
<protein>
    <submittedName>
        <fullName evidence="2">ATP-binding cassette domain-containing protein</fullName>
    </submittedName>
</protein>
<comment type="caution">
    <text evidence="2">The sequence shown here is derived from an EMBL/GenBank/DDBJ whole genome shotgun (WGS) entry which is preliminary data.</text>
</comment>
<feature type="domain" description="ABC transporter" evidence="1">
    <location>
        <begin position="36"/>
        <end position="157"/>
    </location>
</feature>
<evidence type="ECO:0000259" key="1">
    <source>
        <dbReference type="Pfam" id="PF00005"/>
    </source>
</evidence>
<evidence type="ECO:0000313" key="3">
    <source>
        <dbReference type="Proteomes" id="UP001057481"/>
    </source>
</evidence>
<dbReference type="SUPFAM" id="SSF52540">
    <property type="entry name" value="P-loop containing nucleoside triphosphate hydrolases"/>
    <property type="match status" value="1"/>
</dbReference>
<evidence type="ECO:0000313" key="2">
    <source>
        <dbReference type="EMBL" id="MCM2437996.1"/>
    </source>
</evidence>
<sequence>MLEVAFKSEKHANIDLVFKRLHIYMLRPTLAHKRNILNTISGFMESSNTMLSFDGQQINNDIDLVQYRRENVRVILKNDQLIEYLTPVEYVKIALDLDQQQRRVDYPYMRDALKKMGINQELAHERISKLNEKKRYAVALAGALTVKAPVVIIDDITQKLSLSELNDLLQTLRWLMSELDKIIILNSNDNRILNIDHEIISLA</sequence>
<gene>
    <name evidence="2" type="ORF">KAK10_08765</name>
</gene>
<dbReference type="InterPro" id="IPR027417">
    <property type="entry name" value="P-loop_NTPase"/>
</dbReference>
<keyword evidence="2" id="KW-0067">ATP-binding</keyword>
<keyword evidence="3" id="KW-1185">Reference proteome</keyword>
<dbReference type="GO" id="GO:0005524">
    <property type="term" value="F:ATP binding"/>
    <property type="evidence" value="ECO:0007669"/>
    <property type="project" value="UniProtKB-KW"/>
</dbReference>
<reference evidence="2" key="1">
    <citation type="submission" date="2021-04" db="EMBL/GenBank/DDBJ databases">
        <title>Taxonomic assessment of Weissella genus.</title>
        <authorList>
            <person name="Fanelli F."/>
            <person name="Chieffi D."/>
            <person name="Dell'Aquila A."/>
            <person name="Gyu-Sung C."/>
            <person name="Franz C.M.A.P."/>
            <person name="Fusco V."/>
        </authorList>
    </citation>
    <scope>NUCLEOTIDE SEQUENCE</scope>
    <source>
        <strain evidence="2">LMG 25373</strain>
    </source>
</reference>
<accession>A0ABT0VJJ1</accession>
<dbReference type="InterPro" id="IPR003439">
    <property type="entry name" value="ABC_transporter-like_ATP-bd"/>
</dbReference>
<dbReference type="RefSeq" id="WP_205143406.1">
    <property type="nucleotide sequence ID" value="NZ_JAFBDN010000005.1"/>
</dbReference>
<proteinExistence type="predicted"/>
<dbReference type="EMBL" id="JAGMVS010000073">
    <property type="protein sequence ID" value="MCM2437996.1"/>
    <property type="molecule type" value="Genomic_DNA"/>
</dbReference>
<keyword evidence="2" id="KW-0547">Nucleotide-binding</keyword>
<dbReference type="Pfam" id="PF00005">
    <property type="entry name" value="ABC_tran"/>
    <property type="match status" value="1"/>
</dbReference>